<organism evidence="2 3">
    <name type="scientific">Litoribrevibacter euphylliae</name>
    <dbReference type="NCBI Taxonomy" id="1834034"/>
    <lineage>
        <taxon>Bacteria</taxon>
        <taxon>Pseudomonadati</taxon>
        <taxon>Pseudomonadota</taxon>
        <taxon>Gammaproteobacteria</taxon>
        <taxon>Oceanospirillales</taxon>
        <taxon>Oceanospirillaceae</taxon>
        <taxon>Litoribrevibacter</taxon>
    </lineage>
</organism>
<accession>A0ABV7H908</accession>
<comment type="caution">
    <text evidence="2">The sequence shown here is derived from an EMBL/GenBank/DDBJ whole genome shotgun (WGS) entry which is preliminary data.</text>
</comment>
<evidence type="ECO:0000313" key="2">
    <source>
        <dbReference type="EMBL" id="MFC3150197.1"/>
    </source>
</evidence>
<dbReference type="EMBL" id="JBHRSZ010000002">
    <property type="protein sequence ID" value="MFC3150197.1"/>
    <property type="molecule type" value="Genomic_DNA"/>
</dbReference>
<gene>
    <name evidence="2" type="ORF">ACFOEK_04095</name>
</gene>
<feature type="domain" description="YqcC-like" evidence="1">
    <location>
        <begin position="13"/>
        <end position="107"/>
    </location>
</feature>
<dbReference type="InterPro" id="IPR023376">
    <property type="entry name" value="YqcC-like_dom"/>
</dbReference>
<dbReference type="PANTHER" id="PTHR39586:SF1">
    <property type="entry name" value="CYTOPLASMIC PROTEIN"/>
    <property type="match status" value="1"/>
</dbReference>
<proteinExistence type="predicted"/>
<dbReference type="Pfam" id="PF04287">
    <property type="entry name" value="DUF446"/>
    <property type="match status" value="1"/>
</dbReference>
<protein>
    <submittedName>
        <fullName evidence="2">YqcC family protein</fullName>
    </submittedName>
</protein>
<dbReference type="RefSeq" id="WP_386716550.1">
    <property type="nucleotide sequence ID" value="NZ_JBHRSZ010000002.1"/>
</dbReference>
<dbReference type="InterPro" id="IPR036814">
    <property type="entry name" value="YqcC-like_sf"/>
</dbReference>
<dbReference type="Gene3D" id="1.20.1440.40">
    <property type="entry name" value="YqcC-like"/>
    <property type="match status" value="1"/>
</dbReference>
<dbReference type="InterPro" id="IPR007384">
    <property type="entry name" value="UCP006257"/>
</dbReference>
<dbReference type="SUPFAM" id="SSF158452">
    <property type="entry name" value="YqcC-like"/>
    <property type="match status" value="1"/>
</dbReference>
<dbReference type="PANTHER" id="PTHR39586">
    <property type="entry name" value="CYTOPLASMIC PROTEIN-RELATED"/>
    <property type="match status" value="1"/>
</dbReference>
<reference evidence="3" key="1">
    <citation type="journal article" date="2019" name="Int. J. Syst. Evol. Microbiol.">
        <title>The Global Catalogue of Microorganisms (GCM) 10K type strain sequencing project: providing services to taxonomists for standard genome sequencing and annotation.</title>
        <authorList>
            <consortium name="The Broad Institute Genomics Platform"/>
            <consortium name="The Broad Institute Genome Sequencing Center for Infectious Disease"/>
            <person name="Wu L."/>
            <person name="Ma J."/>
        </authorList>
    </citation>
    <scope>NUCLEOTIDE SEQUENCE [LARGE SCALE GENOMIC DNA]</scope>
    <source>
        <strain evidence="3">KCTC 52438</strain>
    </source>
</reference>
<dbReference type="PIRSF" id="PIRSF006257">
    <property type="entry name" value="UCP006257"/>
    <property type="match status" value="1"/>
</dbReference>
<name>A0ABV7H908_9GAMM</name>
<evidence type="ECO:0000313" key="3">
    <source>
        <dbReference type="Proteomes" id="UP001595476"/>
    </source>
</evidence>
<dbReference type="Proteomes" id="UP001595476">
    <property type="component" value="Unassembled WGS sequence"/>
</dbReference>
<evidence type="ECO:0000259" key="1">
    <source>
        <dbReference type="Pfam" id="PF04287"/>
    </source>
</evidence>
<sequence length="115" mass="12896">MTNNESLEAFPIHELLVELEGEMTHLGVWADRPPAPDAFLSQQPFAYDTMSLPEWMQFIFLPKMHELIESESPLPSRCGIAPMAEEFFKTSTVDISRLLMILNAIDACLGGLAEN</sequence>
<keyword evidence="3" id="KW-1185">Reference proteome</keyword>